<proteinExistence type="predicted"/>
<gene>
    <name evidence="1" type="ORF">A2W05_03875</name>
</gene>
<organism evidence="1 2">
    <name type="scientific">Candidatus Schekmanbacteria bacterium RBG_16_38_10</name>
    <dbReference type="NCBI Taxonomy" id="1817879"/>
    <lineage>
        <taxon>Bacteria</taxon>
        <taxon>Candidatus Schekmaniibacteriota</taxon>
    </lineage>
</organism>
<reference evidence="1 2" key="1">
    <citation type="journal article" date="2016" name="Nat. Commun.">
        <title>Thousands of microbial genomes shed light on interconnected biogeochemical processes in an aquifer system.</title>
        <authorList>
            <person name="Anantharaman K."/>
            <person name="Brown C.T."/>
            <person name="Hug L.A."/>
            <person name="Sharon I."/>
            <person name="Castelle C.J."/>
            <person name="Probst A.J."/>
            <person name="Thomas B.C."/>
            <person name="Singh A."/>
            <person name="Wilkins M.J."/>
            <person name="Karaoz U."/>
            <person name="Brodie E.L."/>
            <person name="Williams K.H."/>
            <person name="Hubbard S.S."/>
            <person name="Banfield J.F."/>
        </authorList>
    </citation>
    <scope>NUCLEOTIDE SEQUENCE [LARGE SCALE GENOMIC DNA]</scope>
</reference>
<dbReference type="AlphaFoldDB" id="A0A1F7S1Q3"/>
<name>A0A1F7S1Q3_9BACT</name>
<comment type="caution">
    <text evidence="1">The sequence shown here is derived from an EMBL/GenBank/DDBJ whole genome shotgun (WGS) entry which is preliminary data.</text>
</comment>
<accession>A0A1F7S1Q3</accession>
<evidence type="ECO:0000313" key="1">
    <source>
        <dbReference type="EMBL" id="OGL47763.1"/>
    </source>
</evidence>
<sequence length="85" mass="9577">MPAPPEDKLRLIAKTLDLTPQEQRLLFDLAAKSRDDIPLDIKELIKKDAVIPVLLITVEDKEVSSKQIKAIVEDIKSGRYRKPAS</sequence>
<evidence type="ECO:0000313" key="2">
    <source>
        <dbReference type="Proteomes" id="UP000178797"/>
    </source>
</evidence>
<dbReference type="EMBL" id="MGDE01000015">
    <property type="protein sequence ID" value="OGL47763.1"/>
    <property type="molecule type" value="Genomic_DNA"/>
</dbReference>
<protein>
    <submittedName>
        <fullName evidence="1">Uncharacterized protein</fullName>
    </submittedName>
</protein>
<dbReference type="Proteomes" id="UP000178797">
    <property type="component" value="Unassembled WGS sequence"/>
</dbReference>